<dbReference type="PANTHER" id="PTHR30341">
    <property type="entry name" value="SODIUM ION/PROTON ANTIPORTER NHAA-RELATED"/>
    <property type="match status" value="1"/>
</dbReference>
<evidence type="ECO:0000256" key="1">
    <source>
        <dbReference type="ARBA" id="ARBA00004429"/>
    </source>
</evidence>
<feature type="transmembrane region" description="Helical" evidence="6">
    <location>
        <begin position="193"/>
        <end position="211"/>
    </location>
</feature>
<keyword evidence="2 6" id="KW-1003">Cell membrane</keyword>
<feature type="transmembrane region" description="Helical" evidence="6">
    <location>
        <begin position="107"/>
        <end position="128"/>
    </location>
</feature>
<dbReference type="GO" id="GO:0006885">
    <property type="term" value="P:regulation of pH"/>
    <property type="evidence" value="ECO:0007669"/>
    <property type="project" value="UniProtKB-UniRule"/>
</dbReference>
<comment type="caution">
    <text evidence="7">The sequence shown here is derived from an EMBL/GenBank/DDBJ whole genome shotgun (WGS) entry which is preliminary data.</text>
</comment>
<accession>A0A8J6TSM9</accession>
<dbReference type="PANTHER" id="PTHR30341:SF0">
    <property type="entry name" value="NA(+)_H(+) ANTIPORTER NHAA"/>
    <property type="match status" value="1"/>
</dbReference>
<evidence type="ECO:0000256" key="6">
    <source>
        <dbReference type="HAMAP-Rule" id="MF_01844"/>
    </source>
</evidence>
<keyword evidence="6" id="KW-0406">Ion transport</keyword>
<comment type="similarity">
    <text evidence="6">Belongs to the NhaA Na(+)/H(+) (TC 2.A.33) antiporter family.</text>
</comment>
<dbReference type="Proteomes" id="UP000652681">
    <property type="component" value="Unassembled WGS sequence"/>
</dbReference>
<keyword evidence="5 6" id="KW-0472">Membrane</keyword>
<comment type="function">
    <text evidence="6">Na(+)/H(+) antiporter that extrudes sodium in exchange for external protons.</text>
</comment>
<comment type="catalytic activity">
    <reaction evidence="6">
        <text>Na(+)(in) + 2 H(+)(out) = Na(+)(out) + 2 H(+)(in)</text>
        <dbReference type="Rhea" id="RHEA:29251"/>
        <dbReference type="ChEBI" id="CHEBI:15378"/>
        <dbReference type="ChEBI" id="CHEBI:29101"/>
    </reaction>
</comment>
<keyword evidence="8" id="KW-1185">Reference proteome</keyword>
<dbReference type="Pfam" id="PF06965">
    <property type="entry name" value="Na_H_antiport_1"/>
    <property type="match status" value="1"/>
</dbReference>
<dbReference type="HAMAP" id="MF_01844">
    <property type="entry name" value="NhaA"/>
    <property type="match status" value="1"/>
</dbReference>
<dbReference type="Gene3D" id="1.20.1530.10">
    <property type="entry name" value="Na+/H+ antiporter like domain"/>
    <property type="match status" value="1"/>
</dbReference>
<dbReference type="InterPro" id="IPR004670">
    <property type="entry name" value="NhaA"/>
</dbReference>
<dbReference type="NCBIfam" id="TIGR00773">
    <property type="entry name" value="NhaA"/>
    <property type="match status" value="1"/>
</dbReference>
<evidence type="ECO:0000313" key="8">
    <source>
        <dbReference type="Proteomes" id="UP000652681"/>
    </source>
</evidence>
<evidence type="ECO:0000313" key="7">
    <source>
        <dbReference type="EMBL" id="MBC9812412.1"/>
    </source>
</evidence>
<feature type="transmembrane region" description="Helical" evidence="6">
    <location>
        <begin position="315"/>
        <end position="333"/>
    </location>
</feature>
<keyword evidence="6" id="KW-0739">Sodium transport</keyword>
<protein>
    <recommendedName>
        <fullName evidence="6">Na(+)/H(+) antiporter NhaA</fullName>
    </recommendedName>
    <alternativeName>
        <fullName evidence="6">Sodium/proton antiporter NhaA</fullName>
    </alternativeName>
</protein>
<keyword evidence="3 6" id="KW-0812">Transmembrane</keyword>
<keyword evidence="6" id="KW-0915">Sodium</keyword>
<comment type="subcellular location">
    <subcellularLocation>
        <location evidence="1">Cell inner membrane</location>
        <topology evidence="1">Multi-pass membrane protein</topology>
    </subcellularLocation>
    <subcellularLocation>
        <location evidence="6">Cell membrane</location>
        <topology evidence="6">Multi-pass membrane protein</topology>
    </subcellularLocation>
</comment>
<dbReference type="InterPro" id="IPR023171">
    <property type="entry name" value="Na/H_antiporter_dom_sf"/>
</dbReference>
<feature type="transmembrane region" description="Helical" evidence="6">
    <location>
        <begin position="20"/>
        <end position="42"/>
    </location>
</feature>
<dbReference type="AlphaFoldDB" id="A0A8J6TSM9"/>
<dbReference type="RefSeq" id="WP_216713989.1">
    <property type="nucleotide sequence ID" value="NZ_JACVEL010000004.1"/>
</dbReference>
<evidence type="ECO:0000256" key="3">
    <source>
        <dbReference type="ARBA" id="ARBA00022692"/>
    </source>
</evidence>
<feature type="transmembrane region" description="Helical" evidence="6">
    <location>
        <begin position="166"/>
        <end position="187"/>
    </location>
</feature>
<keyword evidence="4 6" id="KW-1133">Transmembrane helix</keyword>
<feature type="transmembrane region" description="Helical" evidence="6">
    <location>
        <begin position="140"/>
        <end position="157"/>
    </location>
</feature>
<dbReference type="GO" id="GO:0015385">
    <property type="term" value="F:sodium:proton antiporter activity"/>
    <property type="evidence" value="ECO:0007669"/>
    <property type="project" value="UniProtKB-UniRule"/>
</dbReference>
<dbReference type="GO" id="GO:0005886">
    <property type="term" value="C:plasma membrane"/>
    <property type="evidence" value="ECO:0007669"/>
    <property type="project" value="UniProtKB-SubCell"/>
</dbReference>
<feature type="transmembrane region" description="Helical" evidence="6">
    <location>
        <begin position="345"/>
        <end position="364"/>
    </location>
</feature>
<evidence type="ECO:0000256" key="2">
    <source>
        <dbReference type="ARBA" id="ARBA00022475"/>
    </source>
</evidence>
<evidence type="ECO:0000256" key="5">
    <source>
        <dbReference type="ARBA" id="ARBA00023136"/>
    </source>
</evidence>
<keyword evidence="6" id="KW-0050">Antiport</keyword>
<proteinExistence type="inferred from homology"/>
<dbReference type="EMBL" id="JACVEL010000004">
    <property type="protein sequence ID" value="MBC9812412.1"/>
    <property type="molecule type" value="Genomic_DNA"/>
</dbReference>
<feature type="transmembrane region" description="Helical" evidence="6">
    <location>
        <begin position="423"/>
        <end position="440"/>
    </location>
</feature>
<reference evidence="7" key="1">
    <citation type="submission" date="2020-09" db="EMBL/GenBank/DDBJ databases">
        <title>Taishania pollutisoli gen. nov., sp. nov., Isolated from Tetrabromobisphenol A-Contaminated Soil.</title>
        <authorList>
            <person name="Chen Q."/>
        </authorList>
    </citation>
    <scope>NUCLEOTIDE SEQUENCE</scope>
    <source>
        <strain evidence="7">CZZ-1</strain>
    </source>
</reference>
<evidence type="ECO:0000256" key="4">
    <source>
        <dbReference type="ARBA" id="ARBA00022989"/>
    </source>
</evidence>
<feature type="transmembrane region" description="Helical" evidence="6">
    <location>
        <begin position="385"/>
        <end position="403"/>
    </location>
</feature>
<organism evidence="7 8">
    <name type="scientific">Taishania pollutisoli</name>
    <dbReference type="NCBI Taxonomy" id="2766479"/>
    <lineage>
        <taxon>Bacteria</taxon>
        <taxon>Pseudomonadati</taxon>
        <taxon>Bacteroidota</taxon>
        <taxon>Flavobacteriia</taxon>
        <taxon>Flavobacteriales</taxon>
        <taxon>Crocinitomicaceae</taxon>
        <taxon>Taishania</taxon>
    </lineage>
</organism>
<sequence>MGYIKITPVDKWIINPVNRFISKSSTGGIVLIIAAFVAIFMANSPWSEWYNSLWKYKISFGLHDDLDLNMTLHHWINDGLMAVFFFVIGLELKREIVAGELSKPKNAILPIFAGLGGMIFPALIYTVFNQGTESMNGWGIPMATDLAFALGILYLLGDRVPASLKIFLTAFAIVDDLGSVMVIAIFYTAEISMQNLGIGLGVLGVMILSNILGVRNTFYYGLLGIGGVWLFFLLSGVHATIAAILAAFAIPATTKINEVHFIEKMKMYLEKFKKADPNDKPVLTAEQLHILEDMESLNKKAMSPLQKLEHDMHPLVAFIVMPIFALANAGVVFGDNVWADATSSVAIGVASGLIIGKIIGIFCVSGLMVKFKLAPMPAGVNYKQLFGLGLLSAIGFTMSLFINELAFTPLGDIGDVYISQAKIGIIIASLIGGLSGYFLLRTVGAKKNGPDIAES</sequence>
<name>A0A8J6TSM9_9FLAO</name>
<keyword evidence="6" id="KW-0813">Transport</keyword>
<gene>
    <name evidence="6 7" type="primary">nhaA</name>
    <name evidence="7" type="ORF">H9Y05_07990</name>
</gene>